<feature type="transmembrane region" description="Helical" evidence="7">
    <location>
        <begin position="192"/>
        <end position="211"/>
    </location>
</feature>
<dbReference type="PANTHER" id="PTHR30250:SF11">
    <property type="entry name" value="O-ANTIGEN TRANSPORTER-RELATED"/>
    <property type="match status" value="1"/>
</dbReference>
<gene>
    <name evidence="8" type="ORF">H4W31_004349</name>
</gene>
<evidence type="ECO:0000256" key="2">
    <source>
        <dbReference type="ARBA" id="ARBA00022475"/>
    </source>
</evidence>
<feature type="transmembrane region" description="Helical" evidence="7">
    <location>
        <begin position="432"/>
        <end position="455"/>
    </location>
</feature>
<dbReference type="RefSeq" id="WP_192768311.1">
    <property type="nucleotide sequence ID" value="NZ_JADBEB010000001.1"/>
</dbReference>
<sequence>MRSLGQGVVAHDKPADGRSAGDPITVGGVGRDRSRRLVTGIATAALSRGTGVVVPLVLIPVTLAYLGADRYGLWMAVTALTAMAAFTDLGLGNGLMTKLAPCYASGDTGRARGYISSAYVVLAAISLATCCLLWLLSGVIGWSSILNVSGTATPSDARNIALVCLTAFVLNIPLSLVVRVQYAYQQVGRSNIWQAVGSLSALPLTLGAVHAGLPPVAVIAATVLGPVLVNVVNTGWMYLRHMPEIGPRIASVDPRIARELMRLGGLFFLLTILWSAATQADVLIVAHALGLESVTTYAVPVRLFNLLGFLVTLVNLPLWSANGDALAQGHLGWVRQTTRRMTLFSTLTALLPAIVLVLVGDRLLGTWFGVPPGADHWLLVGLAVWGVTLAATSPRAMVQNAAGVVRPQLLGVGLYLVLSLVGKWYGAKWYGIAAVPYVSIVTYLLTVIPCTVYGYRQALAVSGPAGSRGEATPVRQTTGPGVG</sequence>
<dbReference type="EMBL" id="JADBEB010000001">
    <property type="protein sequence ID" value="MBE1488711.1"/>
    <property type="molecule type" value="Genomic_DNA"/>
</dbReference>
<feature type="transmembrane region" description="Helical" evidence="7">
    <location>
        <begin position="341"/>
        <end position="364"/>
    </location>
</feature>
<keyword evidence="2" id="KW-1003">Cell membrane</keyword>
<feature type="region of interest" description="Disordered" evidence="6">
    <location>
        <begin position="463"/>
        <end position="483"/>
    </location>
</feature>
<dbReference type="Proteomes" id="UP000649753">
    <property type="component" value="Unassembled WGS sequence"/>
</dbReference>
<evidence type="ECO:0000256" key="5">
    <source>
        <dbReference type="ARBA" id="ARBA00023136"/>
    </source>
</evidence>
<dbReference type="InterPro" id="IPR050833">
    <property type="entry name" value="Poly_Biosynth_Transport"/>
</dbReference>
<evidence type="ECO:0000256" key="7">
    <source>
        <dbReference type="SAM" id="Phobius"/>
    </source>
</evidence>
<name>A0A927M8N7_9ACTN</name>
<evidence type="ECO:0000256" key="1">
    <source>
        <dbReference type="ARBA" id="ARBA00004651"/>
    </source>
</evidence>
<proteinExistence type="predicted"/>
<evidence type="ECO:0000256" key="6">
    <source>
        <dbReference type="SAM" id="MobiDB-lite"/>
    </source>
</evidence>
<keyword evidence="9" id="KW-1185">Reference proteome</keyword>
<keyword evidence="5 7" id="KW-0472">Membrane</keyword>
<feature type="transmembrane region" description="Helical" evidence="7">
    <location>
        <begin position="409"/>
        <end position="426"/>
    </location>
</feature>
<feature type="compositionally biased region" description="Polar residues" evidence="6">
    <location>
        <begin position="474"/>
        <end position="483"/>
    </location>
</feature>
<accession>A0A927M8N7</accession>
<feature type="transmembrane region" description="Helical" evidence="7">
    <location>
        <begin position="260"/>
        <end position="277"/>
    </location>
</feature>
<comment type="subcellular location">
    <subcellularLocation>
        <location evidence="1">Cell membrane</location>
        <topology evidence="1">Multi-pass membrane protein</topology>
    </subcellularLocation>
</comment>
<dbReference type="Pfam" id="PF01943">
    <property type="entry name" value="Polysacc_synt"/>
    <property type="match status" value="1"/>
</dbReference>
<evidence type="ECO:0000256" key="3">
    <source>
        <dbReference type="ARBA" id="ARBA00022692"/>
    </source>
</evidence>
<feature type="transmembrane region" description="Helical" evidence="7">
    <location>
        <begin position="118"/>
        <end position="140"/>
    </location>
</feature>
<dbReference type="GO" id="GO:0005886">
    <property type="term" value="C:plasma membrane"/>
    <property type="evidence" value="ECO:0007669"/>
    <property type="project" value="UniProtKB-SubCell"/>
</dbReference>
<dbReference type="PANTHER" id="PTHR30250">
    <property type="entry name" value="PST FAMILY PREDICTED COLANIC ACID TRANSPORTER"/>
    <property type="match status" value="1"/>
</dbReference>
<feature type="transmembrane region" description="Helical" evidence="7">
    <location>
        <begin position="297"/>
        <end position="320"/>
    </location>
</feature>
<reference evidence="8" key="1">
    <citation type="submission" date="2020-10" db="EMBL/GenBank/DDBJ databases">
        <title>Sequencing the genomes of 1000 actinobacteria strains.</title>
        <authorList>
            <person name="Klenk H.-P."/>
        </authorList>
    </citation>
    <scope>NUCLEOTIDE SEQUENCE</scope>
    <source>
        <strain evidence="8">DSM 46832</strain>
    </source>
</reference>
<comment type="caution">
    <text evidence="8">The sequence shown here is derived from an EMBL/GenBank/DDBJ whole genome shotgun (WGS) entry which is preliminary data.</text>
</comment>
<feature type="region of interest" description="Disordered" evidence="6">
    <location>
        <begin position="1"/>
        <end position="28"/>
    </location>
</feature>
<dbReference type="InterPro" id="IPR002797">
    <property type="entry name" value="Polysacc_synth"/>
</dbReference>
<evidence type="ECO:0000256" key="4">
    <source>
        <dbReference type="ARBA" id="ARBA00022989"/>
    </source>
</evidence>
<feature type="transmembrane region" description="Helical" evidence="7">
    <location>
        <begin position="71"/>
        <end position="91"/>
    </location>
</feature>
<feature type="transmembrane region" description="Helical" evidence="7">
    <location>
        <begin position="217"/>
        <end position="239"/>
    </location>
</feature>
<keyword evidence="3 7" id="KW-0812">Transmembrane</keyword>
<organism evidence="8 9">
    <name type="scientific">Plantactinospora soyae</name>
    <dbReference type="NCBI Taxonomy" id="1544732"/>
    <lineage>
        <taxon>Bacteria</taxon>
        <taxon>Bacillati</taxon>
        <taxon>Actinomycetota</taxon>
        <taxon>Actinomycetes</taxon>
        <taxon>Micromonosporales</taxon>
        <taxon>Micromonosporaceae</taxon>
        <taxon>Plantactinospora</taxon>
    </lineage>
</organism>
<feature type="transmembrane region" description="Helical" evidence="7">
    <location>
        <begin position="41"/>
        <end position="65"/>
    </location>
</feature>
<protein>
    <submittedName>
        <fullName evidence="8">O-antigen/teichoic acid export membrane protein</fullName>
    </submittedName>
</protein>
<keyword evidence="4 7" id="KW-1133">Transmembrane helix</keyword>
<feature type="transmembrane region" description="Helical" evidence="7">
    <location>
        <begin position="160"/>
        <end position="180"/>
    </location>
</feature>
<evidence type="ECO:0000313" key="9">
    <source>
        <dbReference type="Proteomes" id="UP000649753"/>
    </source>
</evidence>
<dbReference type="AlphaFoldDB" id="A0A927M8N7"/>
<evidence type="ECO:0000313" key="8">
    <source>
        <dbReference type="EMBL" id="MBE1488711.1"/>
    </source>
</evidence>
<feature type="transmembrane region" description="Helical" evidence="7">
    <location>
        <begin position="376"/>
        <end position="397"/>
    </location>
</feature>